<dbReference type="GO" id="GO:0005886">
    <property type="term" value="C:plasma membrane"/>
    <property type="evidence" value="ECO:0007669"/>
    <property type="project" value="UniProtKB-SubCell"/>
</dbReference>
<evidence type="ECO:0000256" key="8">
    <source>
        <dbReference type="SAM" id="Phobius"/>
    </source>
</evidence>
<keyword evidence="7 8" id="KW-0472">Membrane</keyword>
<feature type="transmembrane region" description="Helical" evidence="8">
    <location>
        <begin position="68"/>
        <end position="90"/>
    </location>
</feature>
<dbReference type="GeneID" id="108623150"/>
<feature type="transmembrane region" description="Helical" evidence="8">
    <location>
        <begin position="380"/>
        <end position="402"/>
    </location>
</feature>
<evidence type="ECO:0000313" key="13">
    <source>
        <dbReference type="RefSeq" id="XP_017876954.1"/>
    </source>
</evidence>
<dbReference type="PANTHER" id="PTHR11785:SF240">
    <property type="entry name" value="LD25378P"/>
    <property type="match status" value="1"/>
</dbReference>
<protein>
    <submittedName>
        <fullName evidence="10 11">Y+L amino acid transporter 2</fullName>
    </submittedName>
</protein>
<keyword evidence="6 8" id="KW-1133">Transmembrane helix</keyword>
<comment type="subcellular location">
    <subcellularLocation>
        <location evidence="1">Cell membrane</location>
        <topology evidence="1">Multi-pass membrane protein</topology>
    </subcellularLocation>
</comment>
<reference evidence="10 11" key="1">
    <citation type="submission" date="2025-04" db="UniProtKB">
        <authorList>
            <consortium name="RefSeq"/>
        </authorList>
    </citation>
    <scope>IDENTIFICATION</scope>
    <source>
        <tissue evidence="10 11">Whole body</tissue>
    </source>
</reference>
<evidence type="ECO:0000313" key="10">
    <source>
        <dbReference type="RefSeq" id="XP_017876951.1"/>
    </source>
</evidence>
<evidence type="ECO:0000256" key="2">
    <source>
        <dbReference type="ARBA" id="ARBA00007040"/>
    </source>
</evidence>
<sequence>MPDKVAPAERQILKTANTANDADDDDHDAVKLKKELGLLDGVAIIVGIIVGAGIFVSPKGVLRNSGSVGQALIVWIFSGVLSLIGALCYAELGTMIPKSGGDYAYISDAFGPLPAFLYLWVALFILVPTGNAITALTFAQYILQPVWPGCVPPYAAVRLLAAVITCLLTAINCYNVKWATRVQDIFTGTKVFALVIIMVAGLAWLCMGHTENFRHPMDGTNTQPGYIALAIYSGLFSYSGWNYLNFVTEELKDPYKNLPKAICISLPLVTVIYVLANVAYFVVLTQDEILASNAVAVTFGDKLLGVMSWIMPFFVACSTFGALNGAIFASSRLFFVGARNGHLPMAIALINVQNLTPMPSLIFLCIITLALLIIEDVYVLINYVSFVEALFTTLSVSGLLWLRYKSPERERPIKVSIVLPIIFFIICAFLVTLPCYVSPWEVGIGVIIILSGIPMYWIFIYWQQKPKWLVKSSHDFNMVCAKLFMCVQEEKRD</sequence>
<feature type="transmembrane region" description="Helical" evidence="8">
    <location>
        <begin position="442"/>
        <end position="462"/>
    </location>
</feature>
<dbReference type="RefSeq" id="XP_017876954.1">
    <property type="nucleotide sequence ID" value="XM_018021465.2"/>
</dbReference>
<proteinExistence type="inferred from homology"/>
<feature type="transmembrane region" description="Helical" evidence="8">
    <location>
        <begin position="264"/>
        <end position="283"/>
    </location>
</feature>
<organism evidence="9 10">
    <name type="scientific">Ceratina calcarata</name>
    <dbReference type="NCBI Taxonomy" id="156304"/>
    <lineage>
        <taxon>Eukaryota</taxon>
        <taxon>Metazoa</taxon>
        <taxon>Ecdysozoa</taxon>
        <taxon>Arthropoda</taxon>
        <taxon>Hexapoda</taxon>
        <taxon>Insecta</taxon>
        <taxon>Pterygota</taxon>
        <taxon>Neoptera</taxon>
        <taxon>Endopterygota</taxon>
        <taxon>Hymenoptera</taxon>
        <taxon>Apocrita</taxon>
        <taxon>Aculeata</taxon>
        <taxon>Apoidea</taxon>
        <taxon>Anthophila</taxon>
        <taxon>Apidae</taxon>
        <taxon>Ceratina</taxon>
        <taxon>Zadontomerus</taxon>
    </lineage>
</organism>
<dbReference type="Proteomes" id="UP000694925">
    <property type="component" value="Unplaced"/>
</dbReference>
<gene>
    <name evidence="10 11 12 13" type="primary">LOC108623150</name>
</gene>
<dbReference type="PIRSF" id="PIRSF006060">
    <property type="entry name" value="AA_transporter"/>
    <property type="match status" value="1"/>
</dbReference>
<comment type="similarity">
    <text evidence="2">Belongs to the amino acid-polyamine-organocation (APC) superfamily. L-type amino acid transporter (LAT) (TC 2.A.3.8) family.</text>
</comment>
<dbReference type="InterPro" id="IPR002293">
    <property type="entry name" value="AA/rel_permease1"/>
</dbReference>
<evidence type="ECO:0000256" key="3">
    <source>
        <dbReference type="ARBA" id="ARBA00022448"/>
    </source>
</evidence>
<dbReference type="CTD" id="39625"/>
<feature type="transmembrane region" description="Helical" evidence="8">
    <location>
        <begin position="155"/>
        <end position="174"/>
    </location>
</feature>
<evidence type="ECO:0000256" key="5">
    <source>
        <dbReference type="ARBA" id="ARBA00022692"/>
    </source>
</evidence>
<evidence type="ECO:0000313" key="12">
    <source>
        <dbReference type="RefSeq" id="XP_017876953.1"/>
    </source>
</evidence>
<name>A0AAJ7ITN6_9HYME</name>
<dbReference type="GO" id="GO:0015179">
    <property type="term" value="F:L-amino acid transmembrane transporter activity"/>
    <property type="evidence" value="ECO:0007669"/>
    <property type="project" value="TreeGrafter"/>
</dbReference>
<dbReference type="KEGG" id="ccal:108623150"/>
<dbReference type="RefSeq" id="XP_017876951.1">
    <property type="nucleotide sequence ID" value="XM_018021462.2"/>
</dbReference>
<feature type="transmembrane region" description="Helical" evidence="8">
    <location>
        <begin position="355"/>
        <end position="374"/>
    </location>
</feature>
<evidence type="ECO:0000256" key="6">
    <source>
        <dbReference type="ARBA" id="ARBA00022989"/>
    </source>
</evidence>
<dbReference type="FunFam" id="1.20.1740.10:FF:000003">
    <property type="entry name" value="Y+L amino acid transporter 1 isoform X1"/>
    <property type="match status" value="1"/>
</dbReference>
<feature type="transmembrane region" description="Helical" evidence="8">
    <location>
        <begin position="414"/>
        <end position="436"/>
    </location>
</feature>
<evidence type="ECO:0000313" key="11">
    <source>
        <dbReference type="RefSeq" id="XP_017876952.1"/>
    </source>
</evidence>
<evidence type="ECO:0000256" key="4">
    <source>
        <dbReference type="ARBA" id="ARBA00022475"/>
    </source>
</evidence>
<dbReference type="PANTHER" id="PTHR11785">
    <property type="entry name" value="AMINO ACID TRANSPORTER"/>
    <property type="match status" value="1"/>
</dbReference>
<dbReference type="InterPro" id="IPR050598">
    <property type="entry name" value="AminoAcid_Transporter"/>
</dbReference>
<evidence type="ECO:0000256" key="1">
    <source>
        <dbReference type="ARBA" id="ARBA00004651"/>
    </source>
</evidence>
<evidence type="ECO:0000313" key="9">
    <source>
        <dbReference type="Proteomes" id="UP000694925"/>
    </source>
</evidence>
<evidence type="ECO:0000256" key="7">
    <source>
        <dbReference type="ARBA" id="ARBA00023136"/>
    </source>
</evidence>
<keyword evidence="4" id="KW-1003">Cell membrane</keyword>
<feature type="transmembrane region" description="Helical" evidence="8">
    <location>
        <begin position="117"/>
        <end position="143"/>
    </location>
</feature>
<keyword evidence="5 8" id="KW-0812">Transmembrane</keyword>
<keyword evidence="9" id="KW-1185">Reference proteome</keyword>
<dbReference type="RefSeq" id="XP_017876952.1">
    <property type="nucleotide sequence ID" value="XM_018021463.2"/>
</dbReference>
<keyword evidence="3" id="KW-0813">Transport</keyword>
<dbReference type="RefSeq" id="XP_017876953.1">
    <property type="nucleotide sequence ID" value="XM_018021464.2"/>
</dbReference>
<feature type="transmembrane region" description="Helical" evidence="8">
    <location>
        <begin position="225"/>
        <end position="244"/>
    </location>
</feature>
<feature type="transmembrane region" description="Helical" evidence="8">
    <location>
        <begin position="186"/>
        <end position="205"/>
    </location>
</feature>
<dbReference type="Pfam" id="PF13520">
    <property type="entry name" value="AA_permease_2"/>
    <property type="match status" value="1"/>
</dbReference>
<feature type="transmembrane region" description="Helical" evidence="8">
    <location>
        <begin position="36"/>
        <end position="56"/>
    </location>
</feature>
<dbReference type="Gene3D" id="1.20.1740.10">
    <property type="entry name" value="Amino acid/polyamine transporter I"/>
    <property type="match status" value="1"/>
</dbReference>
<accession>A0AAJ7ITN6</accession>
<dbReference type="AlphaFoldDB" id="A0AAJ7ITN6"/>
<feature type="transmembrane region" description="Helical" evidence="8">
    <location>
        <begin position="309"/>
        <end position="335"/>
    </location>
</feature>